<name>A0A3A1WGL7_9HYPH</name>
<sequence>MVAARGPMRRSRGRGGPICLAGTVAMSVARLLLAGSLLAAAGPALAADIDILAAPEITTVEPDTGWYLRADVAYGFDASFGGTQRLFAGGGAIADRYRDWRLDEGLGAGAGLGYKASDWLRFDATVDAWKRDVEAVNGAGWFCGFDRTCGSRDRADIRAVEVMGNAYLDLGTLAGFTPYVGAGLGAVHVSYGDVQGAATCADGASCAAAGLSATYAGEDSWRFAYAVSAGVSYDVTETLTIDTGYRYLNAEAGDAYRYEPAAGTVLVGEDDGFERHTIRAGLRFKFW</sequence>
<dbReference type="Gene3D" id="2.40.160.20">
    <property type="match status" value="1"/>
</dbReference>
<feature type="signal peptide" evidence="2">
    <location>
        <begin position="1"/>
        <end position="46"/>
    </location>
</feature>
<gene>
    <name evidence="4" type="ORF">D3218_16260</name>
</gene>
<evidence type="ECO:0000256" key="1">
    <source>
        <dbReference type="ARBA" id="ARBA00022729"/>
    </source>
</evidence>
<feature type="domain" description="Outer membrane protein beta-barrel" evidence="3">
    <location>
        <begin position="44"/>
        <end position="286"/>
    </location>
</feature>
<reference evidence="5" key="1">
    <citation type="submission" date="2018-09" db="EMBL/GenBank/DDBJ databases">
        <authorList>
            <person name="Tuo L."/>
        </authorList>
    </citation>
    <scope>NUCLEOTIDE SEQUENCE [LARGE SCALE GENOMIC DNA]</scope>
    <source>
        <strain evidence="5">M2BS4Y-1</strain>
    </source>
</reference>
<dbReference type="Proteomes" id="UP000265750">
    <property type="component" value="Unassembled WGS sequence"/>
</dbReference>
<dbReference type="EMBL" id="QYRN01000009">
    <property type="protein sequence ID" value="RIX98738.1"/>
    <property type="molecule type" value="Genomic_DNA"/>
</dbReference>
<feature type="chain" id="PRO_5017263528" evidence="2">
    <location>
        <begin position="47"/>
        <end position="287"/>
    </location>
</feature>
<dbReference type="SUPFAM" id="SSF56925">
    <property type="entry name" value="OMPA-like"/>
    <property type="match status" value="1"/>
</dbReference>
<dbReference type="Pfam" id="PF13505">
    <property type="entry name" value="OMP_b-brl"/>
    <property type="match status" value="1"/>
</dbReference>
<keyword evidence="5" id="KW-1185">Reference proteome</keyword>
<dbReference type="AlphaFoldDB" id="A0A3A1WGL7"/>
<evidence type="ECO:0000313" key="4">
    <source>
        <dbReference type="EMBL" id="RIX98738.1"/>
    </source>
</evidence>
<keyword evidence="1 2" id="KW-0732">Signal</keyword>
<comment type="caution">
    <text evidence="4">The sequence shown here is derived from an EMBL/GenBank/DDBJ whole genome shotgun (WGS) entry which is preliminary data.</text>
</comment>
<evidence type="ECO:0000259" key="3">
    <source>
        <dbReference type="Pfam" id="PF13505"/>
    </source>
</evidence>
<accession>A0A3A1WGL7</accession>
<dbReference type="InterPro" id="IPR011250">
    <property type="entry name" value="OMP/PagP_B-barrel"/>
</dbReference>
<protein>
    <submittedName>
        <fullName evidence="4">Porin family protein</fullName>
    </submittedName>
</protein>
<dbReference type="OrthoDB" id="5643626at2"/>
<dbReference type="InterPro" id="IPR027385">
    <property type="entry name" value="Beta-barrel_OMP"/>
</dbReference>
<evidence type="ECO:0000256" key="2">
    <source>
        <dbReference type="SAM" id="SignalP"/>
    </source>
</evidence>
<evidence type="ECO:0000313" key="5">
    <source>
        <dbReference type="Proteomes" id="UP000265750"/>
    </source>
</evidence>
<proteinExistence type="predicted"/>
<organism evidence="4 5">
    <name type="scientific">Aureimonas flava</name>
    <dbReference type="NCBI Taxonomy" id="2320271"/>
    <lineage>
        <taxon>Bacteria</taxon>
        <taxon>Pseudomonadati</taxon>
        <taxon>Pseudomonadota</taxon>
        <taxon>Alphaproteobacteria</taxon>
        <taxon>Hyphomicrobiales</taxon>
        <taxon>Aurantimonadaceae</taxon>
        <taxon>Aureimonas</taxon>
    </lineage>
</organism>